<evidence type="ECO:0000256" key="9">
    <source>
        <dbReference type="ARBA" id="ARBA00023180"/>
    </source>
</evidence>
<dbReference type="FunFam" id="2.60.40.10:FF:000204">
    <property type="entry name" value="Major histocompatibility complex, class I-related protein"/>
    <property type="match status" value="1"/>
</dbReference>
<proteinExistence type="inferred from homology"/>
<reference evidence="12" key="2">
    <citation type="submission" date="2025-09" db="UniProtKB">
        <authorList>
            <consortium name="Ensembl"/>
        </authorList>
    </citation>
    <scope>IDENTIFICATION</scope>
</reference>
<dbReference type="PROSITE" id="PS00290">
    <property type="entry name" value="IG_MHC"/>
    <property type="match status" value="1"/>
</dbReference>
<keyword evidence="4" id="KW-0732">Signal</keyword>
<evidence type="ECO:0000256" key="8">
    <source>
        <dbReference type="ARBA" id="ARBA00023157"/>
    </source>
</evidence>
<dbReference type="Gene3D" id="3.30.500.10">
    <property type="entry name" value="MHC class I-like antigen recognition-like"/>
    <property type="match status" value="1"/>
</dbReference>
<dbReference type="PANTHER" id="PTHR16675:SF242">
    <property type="entry name" value="MAJOR HISTOCOMPATIBILITY COMPLEX CLASS I-RELATED GENE PROTEIN"/>
    <property type="match status" value="1"/>
</dbReference>
<evidence type="ECO:0000256" key="7">
    <source>
        <dbReference type="ARBA" id="ARBA00023136"/>
    </source>
</evidence>
<dbReference type="SUPFAM" id="SSF54452">
    <property type="entry name" value="MHC antigen-recognition domain"/>
    <property type="match status" value="1"/>
</dbReference>
<dbReference type="InterPro" id="IPR037055">
    <property type="entry name" value="MHC_I-like_Ag-recog_sf"/>
</dbReference>
<feature type="domain" description="Ig-like" evidence="11">
    <location>
        <begin position="190"/>
        <end position="269"/>
    </location>
</feature>
<dbReference type="GO" id="GO:0005615">
    <property type="term" value="C:extracellular space"/>
    <property type="evidence" value="ECO:0007669"/>
    <property type="project" value="TreeGrafter"/>
</dbReference>
<keyword evidence="3" id="KW-0812">Transmembrane</keyword>
<dbReference type="InterPro" id="IPR007110">
    <property type="entry name" value="Ig-like_dom"/>
</dbReference>
<dbReference type="GO" id="GO:0009897">
    <property type="term" value="C:external side of plasma membrane"/>
    <property type="evidence" value="ECO:0007669"/>
    <property type="project" value="TreeGrafter"/>
</dbReference>
<dbReference type="OrthoDB" id="8936120at2759"/>
<comment type="subcellular location">
    <subcellularLocation>
        <location evidence="1">Membrane</location>
        <topology evidence="1">Single-pass type I membrane protein</topology>
    </subcellularLocation>
</comment>
<dbReference type="InterPro" id="IPR011161">
    <property type="entry name" value="MHC_I-like_Ag-recog"/>
</dbReference>
<organism evidence="12 13">
    <name type="scientific">Naja naja</name>
    <name type="common">Indian cobra</name>
    <dbReference type="NCBI Taxonomy" id="35670"/>
    <lineage>
        <taxon>Eukaryota</taxon>
        <taxon>Metazoa</taxon>
        <taxon>Chordata</taxon>
        <taxon>Craniata</taxon>
        <taxon>Vertebrata</taxon>
        <taxon>Euteleostomi</taxon>
        <taxon>Lepidosauria</taxon>
        <taxon>Squamata</taxon>
        <taxon>Bifurcata</taxon>
        <taxon>Unidentata</taxon>
        <taxon>Episquamata</taxon>
        <taxon>Toxicofera</taxon>
        <taxon>Serpentes</taxon>
        <taxon>Colubroidea</taxon>
        <taxon>Elapidae</taxon>
        <taxon>Elapinae</taxon>
        <taxon>Naja</taxon>
    </lineage>
</organism>
<dbReference type="AlphaFoldDB" id="A0A8C6VGI0"/>
<comment type="similarity">
    <text evidence="10">Belongs to the MHC class I family.</text>
</comment>
<dbReference type="PRINTS" id="PR01638">
    <property type="entry name" value="MHCCLASSI"/>
</dbReference>
<sequence length="344" mass="39596">CRSPNSDPLLLLFPGSSKHSLSYSYLCVSGPSQELPQFLSMVHLDDQPIARYNNHTRMLEPLVPWMEMVKMKTFLDPDWVFRADMKSPQNAHPQNEGLHTWQAILGCELKEDRSKGGYFHYGYDGMDFISFDKETFRWVAAQPQAQKVKEKWEDHPGWFQENKHFLEETCPVLLKRYLSFGKEALQRTEPPVGKVNSTVVDDSLEVLTCQAFGFYPKEIQATWMRDKEVCEYETLHRNVAPNSDGTYYVQLSIEIDPNEKDHYWCHVMHDGLQEPLVLPCVPMGHVGSAALCSCAAWINCFGGDISLQTTKIFSWITCGPWTTSWQPLDYKTSKVHSNSYYSML</sequence>
<evidence type="ECO:0000256" key="1">
    <source>
        <dbReference type="ARBA" id="ARBA00004479"/>
    </source>
</evidence>
<dbReference type="PANTHER" id="PTHR16675">
    <property type="entry name" value="MHC CLASS I-RELATED"/>
    <property type="match status" value="1"/>
</dbReference>
<keyword evidence="7" id="KW-0472">Membrane</keyword>
<dbReference type="Ensembl" id="ENSNNAT00000002859.1">
    <property type="protein sequence ID" value="ENSNNAP00000002718.1"/>
    <property type="gene ID" value="ENSNNAG00000001847.1"/>
</dbReference>
<dbReference type="Pfam" id="PF07654">
    <property type="entry name" value="C1-set"/>
    <property type="match status" value="1"/>
</dbReference>
<dbReference type="SMART" id="SM00407">
    <property type="entry name" value="IGc1"/>
    <property type="match status" value="1"/>
</dbReference>
<evidence type="ECO:0000256" key="2">
    <source>
        <dbReference type="ARBA" id="ARBA00022451"/>
    </source>
</evidence>
<evidence type="ECO:0000256" key="5">
    <source>
        <dbReference type="ARBA" id="ARBA00022859"/>
    </source>
</evidence>
<dbReference type="PROSITE" id="PS50835">
    <property type="entry name" value="IG_LIKE"/>
    <property type="match status" value="1"/>
</dbReference>
<dbReference type="GO" id="GO:0006955">
    <property type="term" value="P:immune response"/>
    <property type="evidence" value="ECO:0007669"/>
    <property type="project" value="TreeGrafter"/>
</dbReference>
<evidence type="ECO:0000259" key="11">
    <source>
        <dbReference type="PROSITE" id="PS50835"/>
    </source>
</evidence>
<dbReference type="SUPFAM" id="SSF48726">
    <property type="entry name" value="Immunoglobulin"/>
    <property type="match status" value="1"/>
</dbReference>
<keyword evidence="6" id="KW-1133">Transmembrane helix</keyword>
<dbReference type="InterPro" id="IPR013783">
    <property type="entry name" value="Ig-like_fold"/>
</dbReference>
<dbReference type="Pfam" id="PF00129">
    <property type="entry name" value="MHC_I"/>
    <property type="match status" value="1"/>
</dbReference>
<dbReference type="InterPro" id="IPR011162">
    <property type="entry name" value="MHC_I/II-like_Ag-recog"/>
</dbReference>
<keyword evidence="5" id="KW-0391">Immunity</keyword>
<keyword evidence="13" id="KW-1185">Reference proteome</keyword>
<dbReference type="InterPro" id="IPR050208">
    <property type="entry name" value="MHC_class-I_related"/>
</dbReference>
<protein>
    <recommendedName>
        <fullName evidence="11">Ig-like domain-containing protein</fullName>
    </recommendedName>
</protein>
<evidence type="ECO:0000313" key="12">
    <source>
        <dbReference type="Ensembl" id="ENSNNAP00000002718.1"/>
    </source>
</evidence>
<keyword evidence="9" id="KW-0325">Glycoprotein</keyword>
<dbReference type="GeneTree" id="ENSGT01150000286995"/>
<accession>A0A8C6VGI0</accession>
<dbReference type="Gene3D" id="2.60.40.10">
    <property type="entry name" value="Immunoglobulins"/>
    <property type="match status" value="1"/>
</dbReference>
<dbReference type="InterPro" id="IPR001039">
    <property type="entry name" value="MHC_I_a_a1/a2"/>
</dbReference>
<dbReference type="FunFam" id="3.30.500.10:FF:000001">
    <property type="entry name" value="H-2 class I histocompatibility antigen, alpha chain"/>
    <property type="match status" value="1"/>
</dbReference>
<dbReference type="Proteomes" id="UP000694559">
    <property type="component" value="Unplaced"/>
</dbReference>
<evidence type="ECO:0000256" key="4">
    <source>
        <dbReference type="ARBA" id="ARBA00022729"/>
    </source>
</evidence>
<keyword evidence="2" id="KW-0490">MHC I</keyword>
<name>A0A8C6VGI0_NAJNA</name>
<dbReference type="InterPro" id="IPR036179">
    <property type="entry name" value="Ig-like_dom_sf"/>
</dbReference>
<evidence type="ECO:0000313" key="13">
    <source>
        <dbReference type="Proteomes" id="UP000694559"/>
    </source>
</evidence>
<dbReference type="GO" id="GO:0042612">
    <property type="term" value="C:MHC class I protein complex"/>
    <property type="evidence" value="ECO:0007669"/>
    <property type="project" value="UniProtKB-KW"/>
</dbReference>
<evidence type="ECO:0000256" key="3">
    <source>
        <dbReference type="ARBA" id="ARBA00022692"/>
    </source>
</evidence>
<evidence type="ECO:0000256" key="10">
    <source>
        <dbReference type="RuleBase" id="RU004439"/>
    </source>
</evidence>
<reference evidence="12" key="1">
    <citation type="submission" date="2025-08" db="UniProtKB">
        <authorList>
            <consortium name="Ensembl"/>
        </authorList>
    </citation>
    <scope>IDENTIFICATION</scope>
</reference>
<dbReference type="GO" id="GO:0002474">
    <property type="term" value="P:antigen processing and presentation of peptide antigen via MHC class I"/>
    <property type="evidence" value="ECO:0007669"/>
    <property type="project" value="UniProtKB-KW"/>
</dbReference>
<dbReference type="InterPro" id="IPR003006">
    <property type="entry name" value="Ig/MHC_CS"/>
</dbReference>
<dbReference type="InterPro" id="IPR003597">
    <property type="entry name" value="Ig_C1-set"/>
</dbReference>
<keyword evidence="8" id="KW-1015">Disulfide bond</keyword>
<evidence type="ECO:0000256" key="6">
    <source>
        <dbReference type="ARBA" id="ARBA00022989"/>
    </source>
</evidence>